<feature type="transmembrane region" description="Helical" evidence="7">
    <location>
        <begin position="218"/>
        <end position="240"/>
    </location>
</feature>
<dbReference type="GO" id="GO:0005886">
    <property type="term" value="C:plasma membrane"/>
    <property type="evidence" value="ECO:0007669"/>
    <property type="project" value="UniProtKB-SubCell"/>
</dbReference>
<dbReference type="EMBL" id="CP011452">
    <property type="protein sequence ID" value="AKH43383.1"/>
    <property type="molecule type" value="Genomic_DNA"/>
</dbReference>
<evidence type="ECO:0000256" key="2">
    <source>
        <dbReference type="ARBA" id="ARBA00022475"/>
    </source>
</evidence>
<name>A0A0F7KSK1_9SPHN</name>
<dbReference type="OrthoDB" id="9781030at2"/>
<dbReference type="STRING" id="1267766.WYH_02351"/>
<keyword evidence="5 7" id="KW-0472">Membrane</keyword>
<keyword evidence="9" id="KW-1185">Reference proteome</keyword>
<evidence type="ECO:0000256" key="1">
    <source>
        <dbReference type="ARBA" id="ARBA00004651"/>
    </source>
</evidence>
<dbReference type="InterPro" id="IPR017039">
    <property type="entry name" value="Virul_fac_BrkB"/>
</dbReference>
<dbReference type="KEGG" id="aay:WYH_02351"/>
<gene>
    <name evidence="8" type="ORF">WYH_02351</name>
</gene>
<evidence type="ECO:0000313" key="8">
    <source>
        <dbReference type="EMBL" id="AKH43383.1"/>
    </source>
</evidence>
<dbReference type="Pfam" id="PF03631">
    <property type="entry name" value="Virul_fac_BrkB"/>
    <property type="match status" value="1"/>
</dbReference>
<feature type="transmembrane region" description="Helical" evidence="7">
    <location>
        <begin position="132"/>
        <end position="152"/>
    </location>
</feature>
<feature type="transmembrane region" description="Helical" evidence="7">
    <location>
        <begin position="173"/>
        <end position="198"/>
    </location>
</feature>
<evidence type="ECO:0000313" key="9">
    <source>
        <dbReference type="Proteomes" id="UP000034392"/>
    </source>
</evidence>
<reference evidence="8" key="1">
    <citation type="submission" date="2015-05" db="EMBL/GenBank/DDBJ databases">
        <title>The complete genome of Altererythrobacter atlanticus strain 26DY36.</title>
        <authorList>
            <person name="Wu Y.-H."/>
            <person name="Cheng H."/>
            <person name="Wu X.-W."/>
        </authorList>
    </citation>
    <scope>NUCLEOTIDE SEQUENCE [LARGE SCALE GENOMIC DNA]</scope>
    <source>
        <strain evidence="8">26DY36</strain>
    </source>
</reference>
<organism evidence="8 9">
    <name type="scientific">Croceibacterium atlanticum</name>
    <dbReference type="NCBI Taxonomy" id="1267766"/>
    <lineage>
        <taxon>Bacteria</taxon>
        <taxon>Pseudomonadati</taxon>
        <taxon>Pseudomonadota</taxon>
        <taxon>Alphaproteobacteria</taxon>
        <taxon>Sphingomonadales</taxon>
        <taxon>Erythrobacteraceae</taxon>
        <taxon>Croceibacterium</taxon>
    </lineage>
</organism>
<keyword evidence="2" id="KW-1003">Cell membrane</keyword>
<protein>
    <submittedName>
        <fullName evidence="8">Uncharacterized protein</fullName>
    </submittedName>
</protein>
<feature type="transmembrane region" description="Helical" evidence="7">
    <location>
        <begin position="71"/>
        <end position="93"/>
    </location>
</feature>
<feature type="region of interest" description="Disordered" evidence="6">
    <location>
        <begin position="317"/>
        <end position="337"/>
    </location>
</feature>
<accession>A0A0F7KSK1</accession>
<evidence type="ECO:0000256" key="7">
    <source>
        <dbReference type="SAM" id="Phobius"/>
    </source>
</evidence>
<sequence length="337" mass="37177">MAPPPPPSSQNDGEPPVDLSPEARRREAIRHRAGLPAEVAHDLGLGPRSFQIMRRVVIGAWNDGFIHAGNLAYLAMLAIFPFFITGAAVFSVIGESAERMASINAVLSTLPPVVAEVIEPVARNVVKQRSGWFLWIGGLFGLWTVGSLMETIRDVLRRAYGTSATKAFWKYRLFSTAIIIGAVILLLISLIAQVMIGAAQQVIATWFPELSNVLNDLAWSRIVPAIGLFGSIYLLFYTLTPAEYRHHRYPKWPGALFVTIWWVLVTFSLPPLLTSVFSYNLTYGSLAGIMIALFFFWLVGLGLVMGAELNAALAETPEEEQDRAGHMDKNGRIERQA</sequence>
<dbReference type="PANTHER" id="PTHR30213:SF0">
    <property type="entry name" value="UPF0761 MEMBRANE PROTEIN YIHY"/>
    <property type="match status" value="1"/>
</dbReference>
<dbReference type="PANTHER" id="PTHR30213">
    <property type="entry name" value="INNER MEMBRANE PROTEIN YHJD"/>
    <property type="match status" value="1"/>
</dbReference>
<feature type="compositionally biased region" description="Basic and acidic residues" evidence="6">
    <location>
        <begin position="322"/>
        <end position="337"/>
    </location>
</feature>
<evidence type="ECO:0000256" key="6">
    <source>
        <dbReference type="SAM" id="MobiDB-lite"/>
    </source>
</evidence>
<keyword evidence="3 7" id="KW-0812">Transmembrane</keyword>
<evidence type="ECO:0000256" key="5">
    <source>
        <dbReference type="ARBA" id="ARBA00023136"/>
    </source>
</evidence>
<feature type="transmembrane region" description="Helical" evidence="7">
    <location>
        <begin position="281"/>
        <end position="304"/>
    </location>
</feature>
<evidence type="ECO:0000256" key="3">
    <source>
        <dbReference type="ARBA" id="ARBA00022692"/>
    </source>
</evidence>
<comment type="subcellular location">
    <subcellularLocation>
        <location evidence="1">Cell membrane</location>
        <topology evidence="1">Multi-pass membrane protein</topology>
    </subcellularLocation>
</comment>
<dbReference type="AlphaFoldDB" id="A0A0F7KSK1"/>
<keyword evidence="4 7" id="KW-1133">Transmembrane helix</keyword>
<dbReference type="Proteomes" id="UP000034392">
    <property type="component" value="Chromosome"/>
</dbReference>
<evidence type="ECO:0000256" key="4">
    <source>
        <dbReference type="ARBA" id="ARBA00022989"/>
    </source>
</evidence>
<feature type="transmembrane region" description="Helical" evidence="7">
    <location>
        <begin position="252"/>
        <end position="269"/>
    </location>
</feature>
<dbReference type="PATRIC" id="fig|1267766.3.peg.2378"/>
<proteinExistence type="predicted"/>